<dbReference type="EMBL" id="CP138348">
    <property type="protein sequence ID" value="WPF90079.1"/>
    <property type="molecule type" value="Genomic_DNA"/>
</dbReference>
<sequence>MEKLFRSYTILLLILLLTITGIISLQTREINLREKDLSQEELKRLEDTSRVQLELIKKIPKLGFNNLVADWLYLQFIQYFGDTQARNHTGYTLNPLYFQEIVDNDPRFTGAYFTLEPATTLFSGMPQVSVTLMNQGLAKMSPQQDSTYQVWFYKGITELLFIDSPSLAKKSFEKAAQWSEYHHTSNSFNTGIRAREIADFLATNPDSTKARASAWLSIYVYTPEKVVREFAQQQIEALGAKIIPTPTGFTVKFEDK</sequence>
<name>A0AAF0ZIE3_9CHRO</name>
<dbReference type="RefSeq" id="WP_320002171.1">
    <property type="nucleotide sequence ID" value="NZ_CP138348.1"/>
</dbReference>
<proteinExistence type="predicted"/>
<accession>A0AAF0ZIE3</accession>
<dbReference type="AlphaFoldDB" id="A0AAF0ZIE3"/>
<gene>
    <name evidence="1" type="ORF">SAY89_07375</name>
</gene>
<reference evidence="1" key="1">
    <citation type="submission" date="2023-11" db="EMBL/GenBank/DDBJ databases">
        <title>Genome sequence of Cyanobacterium aponinum BCRC AL20115.</title>
        <authorList>
            <person name="Chang H.-Y."/>
            <person name="Lin K.-M."/>
            <person name="Hsueh H.-T."/>
            <person name="Chu H.-A."/>
            <person name="Kuo C.-H."/>
        </authorList>
    </citation>
    <scope>NUCLEOTIDE SEQUENCE</scope>
    <source>
        <strain evidence="1">AL20115</strain>
    </source>
</reference>
<protein>
    <submittedName>
        <fullName evidence="1">Uncharacterized protein</fullName>
    </submittedName>
</protein>
<organism evidence="1">
    <name type="scientific">Cyanobacterium aponinum AL20115</name>
    <dbReference type="NCBI Taxonomy" id="3090662"/>
    <lineage>
        <taxon>Bacteria</taxon>
        <taxon>Bacillati</taxon>
        <taxon>Cyanobacteriota</taxon>
        <taxon>Cyanophyceae</taxon>
        <taxon>Oscillatoriophycideae</taxon>
        <taxon>Chroococcales</taxon>
        <taxon>Geminocystaceae</taxon>
        <taxon>Cyanobacterium</taxon>
    </lineage>
</organism>
<evidence type="ECO:0000313" key="1">
    <source>
        <dbReference type="EMBL" id="WPF90079.1"/>
    </source>
</evidence>